<keyword evidence="8" id="KW-1185">Reference proteome</keyword>
<dbReference type="Gene3D" id="3.50.20.20">
    <property type="entry name" value="Janus/Ocnus"/>
    <property type="match status" value="1"/>
</dbReference>
<name>A0A9D4F942_DREPO</name>
<dbReference type="EMBL" id="JAIWYP010000007">
    <property type="protein sequence ID" value="KAH3792225.1"/>
    <property type="molecule type" value="Genomic_DNA"/>
</dbReference>
<keyword evidence="4" id="KW-0726">Sexual differentiation</keyword>
<evidence type="ECO:0000256" key="3">
    <source>
        <dbReference type="ARBA" id="ARBA00022782"/>
    </source>
</evidence>
<dbReference type="SUPFAM" id="SSF143724">
    <property type="entry name" value="PHP14-like"/>
    <property type="match status" value="1"/>
</dbReference>
<evidence type="ECO:0000313" key="8">
    <source>
        <dbReference type="Proteomes" id="UP000828390"/>
    </source>
</evidence>
<comment type="similarity">
    <text evidence="2">Belongs to the janus family.</text>
</comment>
<evidence type="ECO:0000313" key="7">
    <source>
        <dbReference type="EMBL" id="KAH3792225.1"/>
    </source>
</evidence>
<reference evidence="7" key="1">
    <citation type="journal article" date="2019" name="bioRxiv">
        <title>The Genome of the Zebra Mussel, Dreissena polymorpha: A Resource for Invasive Species Research.</title>
        <authorList>
            <person name="McCartney M.A."/>
            <person name="Auch B."/>
            <person name="Kono T."/>
            <person name="Mallez S."/>
            <person name="Zhang Y."/>
            <person name="Obille A."/>
            <person name="Becker A."/>
            <person name="Abrahante J.E."/>
            <person name="Garbe J."/>
            <person name="Badalamenti J.P."/>
            <person name="Herman A."/>
            <person name="Mangelson H."/>
            <person name="Liachko I."/>
            <person name="Sullivan S."/>
            <person name="Sone E.D."/>
            <person name="Koren S."/>
            <person name="Silverstein K.A.T."/>
            <person name="Beckman K.B."/>
            <person name="Gohl D.M."/>
        </authorList>
    </citation>
    <scope>NUCLEOTIDE SEQUENCE</scope>
    <source>
        <strain evidence="7">Duluth1</strain>
        <tissue evidence="7">Whole animal</tissue>
    </source>
</reference>
<keyword evidence="3" id="KW-0221">Differentiation</keyword>
<dbReference type="Proteomes" id="UP000828390">
    <property type="component" value="Unassembled WGS sequence"/>
</dbReference>
<dbReference type="GO" id="GO:0030154">
    <property type="term" value="P:cell differentiation"/>
    <property type="evidence" value="ECO:0007669"/>
    <property type="project" value="UniProtKB-KW"/>
</dbReference>
<gene>
    <name evidence="7" type="ORF">DPMN_145716</name>
</gene>
<feature type="binding site" evidence="6">
    <location>
        <position position="73"/>
    </location>
    <ligand>
        <name>substrate</name>
    </ligand>
</feature>
<dbReference type="GO" id="GO:0005829">
    <property type="term" value="C:cytosol"/>
    <property type="evidence" value="ECO:0007669"/>
    <property type="project" value="TreeGrafter"/>
</dbReference>
<evidence type="ECO:0000256" key="5">
    <source>
        <dbReference type="PIRSR" id="PIRSR607702-1"/>
    </source>
</evidence>
<dbReference type="InterPro" id="IPR007702">
    <property type="entry name" value="Janus"/>
</dbReference>
<protein>
    <submittedName>
        <fullName evidence="7">Uncharacterized protein</fullName>
    </submittedName>
</protein>
<accession>A0A9D4F942</accession>
<proteinExistence type="inferred from homology"/>
<sequence>MLAVPNKRLVRQMLLNAVRKPLTISFHLLHTARRKLFTTMAASQAEVQSSGASKNPKLKAVPDVDIDKNGRFKYILIKVHDPDKEREFKHIVRGYARCEYH</sequence>
<feature type="non-terminal residue" evidence="7">
    <location>
        <position position="1"/>
    </location>
</feature>
<evidence type="ECO:0000256" key="4">
    <source>
        <dbReference type="ARBA" id="ARBA00022928"/>
    </source>
</evidence>
<dbReference type="InterPro" id="IPR038596">
    <property type="entry name" value="Janus_sf"/>
</dbReference>
<organism evidence="7 8">
    <name type="scientific">Dreissena polymorpha</name>
    <name type="common">Zebra mussel</name>
    <name type="synonym">Mytilus polymorpha</name>
    <dbReference type="NCBI Taxonomy" id="45954"/>
    <lineage>
        <taxon>Eukaryota</taxon>
        <taxon>Metazoa</taxon>
        <taxon>Spiralia</taxon>
        <taxon>Lophotrochozoa</taxon>
        <taxon>Mollusca</taxon>
        <taxon>Bivalvia</taxon>
        <taxon>Autobranchia</taxon>
        <taxon>Heteroconchia</taxon>
        <taxon>Euheterodonta</taxon>
        <taxon>Imparidentia</taxon>
        <taxon>Neoheterodontei</taxon>
        <taxon>Myida</taxon>
        <taxon>Dreissenoidea</taxon>
        <taxon>Dreissenidae</taxon>
        <taxon>Dreissena</taxon>
    </lineage>
</organism>
<evidence type="ECO:0000256" key="6">
    <source>
        <dbReference type="PIRSR" id="PIRSR607702-2"/>
    </source>
</evidence>
<reference evidence="7" key="2">
    <citation type="submission" date="2020-11" db="EMBL/GenBank/DDBJ databases">
        <authorList>
            <person name="McCartney M.A."/>
            <person name="Auch B."/>
            <person name="Kono T."/>
            <person name="Mallez S."/>
            <person name="Becker A."/>
            <person name="Gohl D.M."/>
            <person name="Silverstein K.A.T."/>
            <person name="Koren S."/>
            <person name="Bechman K.B."/>
            <person name="Herman A."/>
            <person name="Abrahante J.E."/>
            <person name="Garbe J."/>
        </authorList>
    </citation>
    <scope>NUCLEOTIDE SEQUENCE</scope>
    <source>
        <strain evidence="7">Duluth1</strain>
        <tissue evidence="7">Whole animal</tissue>
    </source>
</reference>
<comment type="function">
    <text evidence="1">JanA and janB regulate somatic sex differentiation.</text>
</comment>
<dbReference type="Pfam" id="PF05005">
    <property type="entry name" value="Ocnus"/>
    <property type="match status" value="1"/>
</dbReference>
<dbReference type="GO" id="GO:0101006">
    <property type="term" value="F:protein histidine phosphatase activity"/>
    <property type="evidence" value="ECO:0007669"/>
    <property type="project" value="TreeGrafter"/>
</dbReference>
<evidence type="ECO:0000256" key="2">
    <source>
        <dbReference type="ARBA" id="ARBA00010971"/>
    </source>
</evidence>
<dbReference type="PANTHER" id="PTHR12258">
    <property type="entry name" value="JANUS-A/JANUS-B"/>
    <property type="match status" value="1"/>
</dbReference>
<dbReference type="PANTHER" id="PTHR12258:SF5">
    <property type="entry name" value="BCDNA.GH02250-RELATED"/>
    <property type="match status" value="1"/>
</dbReference>
<dbReference type="GO" id="GO:0007548">
    <property type="term" value="P:sex differentiation"/>
    <property type="evidence" value="ECO:0007669"/>
    <property type="project" value="UniProtKB-KW"/>
</dbReference>
<comment type="caution">
    <text evidence="7">The sequence shown here is derived from an EMBL/GenBank/DDBJ whole genome shotgun (WGS) entry which is preliminary data.</text>
</comment>
<feature type="active site" description="Proton acceptor" evidence="5">
    <location>
        <position position="101"/>
    </location>
</feature>
<evidence type="ECO:0000256" key="1">
    <source>
        <dbReference type="ARBA" id="ARBA00002508"/>
    </source>
</evidence>
<dbReference type="AlphaFoldDB" id="A0A9D4F942"/>